<evidence type="ECO:0000256" key="3">
    <source>
        <dbReference type="ARBA" id="ARBA00022679"/>
    </source>
</evidence>
<proteinExistence type="inferred from homology"/>
<comment type="subcellular location">
    <subcellularLocation>
        <location evidence="5">Cytoplasm</location>
    </subcellularLocation>
</comment>
<dbReference type="InterPro" id="IPR039399">
    <property type="entry name" value="Deltex_C_sf"/>
</dbReference>
<keyword evidence="5" id="KW-0963">Cytoplasm</keyword>
<dbReference type="GO" id="GO:0061630">
    <property type="term" value="F:ubiquitin protein ligase activity"/>
    <property type="evidence" value="ECO:0007669"/>
    <property type="project" value="UniProtKB-UniRule"/>
</dbReference>
<evidence type="ECO:0000259" key="6">
    <source>
        <dbReference type="Pfam" id="PF18102"/>
    </source>
</evidence>
<evidence type="ECO:0000256" key="4">
    <source>
        <dbReference type="ARBA" id="ARBA00022723"/>
    </source>
</evidence>
<dbReference type="InterPro" id="IPR039398">
    <property type="entry name" value="Deltex_fam"/>
</dbReference>
<comment type="similarity">
    <text evidence="5">Belongs to the Deltex family.</text>
</comment>
<evidence type="ECO:0000313" key="8">
    <source>
        <dbReference type="Proteomes" id="UP001374579"/>
    </source>
</evidence>
<comment type="pathway">
    <text evidence="2 5">Protein modification; protein ubiquitination.</text>
</comment>
<dbReference type="GO" id="GO:0005737">
    <property type="term" value="C:cytoplasm"/>
    <property type="evidence" value="ECO:0007669"/>
    <property type="project" value="UniProtKB-SubCell"/>
</dbReference>
<dbReference type="Proteomes" id="UP001374579">
    <property type="component" value="Unassembled WGS sequence"/>
</dbReference>
<dbReference type="EMBL" id="JBAMIC010000001">
    <property type="protein sequence ID" value="KAK7116273.1"/>
    <property type="molecule type" value="Genomic_DNA"/>
</dbReference>
<keyword evidence="3 5" id="KW-0808">Transferase</keyword>
<dbReference type="Pfam" id="PF18102">
    <property type="entry name" value="DTC"/>
    <property type="match status" value="1"/>
</dbReference>
<reference evidence="7 8" key="1">
    <citation type="submission" date="2024-02" db="EMBL/GenBank/DDBJ databases">
        <title>Chromosome-scale genome assembly of the rough periwinkle Littorina saxatilis.</title>
        <authorList>
            <person name="De Jode A."/>
            <person name="Faria R."/>
            <person name="Formenti G."/>
            <person name="Sims Y."/>
            <person name="Smith T.P."/>
            <person name="Tracey A."/>
            <person name="Wood J.M.D."/>
            <person name="Zagrodzka Z.B."/>
            <person name="Johannesson K."/>
            <person name="Butlin R.K."/>
            <person name="Leder E.H."/>
        </authorList>
    </citation>
    <scope>NUCLEOTIDE SEQUENCE [LARGE SCALE GENOMIC DNA]</scope>
    <source>
        <strain evidence="7">Snail1</strain>
        <tissue evidence="7">Muscle</tissue>
    </source>
</reference>
<evidence type="ECO:0000256" key="5">
    <source>
        <dbReference type="RuleBase" id="RU367105"/>
    </source>
</evidence>
<dbReference type="InterPro" id="IPR039396">
    <property type="entry name" value="Deltex_C"/>
</dbReference>
<keyword evidence="4 5" id="KW-0479">Metal-binding</keyword>
<dbReference type="PANTHER" id="PTHR12622">
    <property type="entry name" value="DELTEX-RELATED"/>
    <property type="match status" value="1"/>
</dbReference>
<dbReference type="CDD" id="cd09633">
    <property type="entry name" value="Deltex_C"/>
    <property type="match status" value="1"/>
</dbReference>
<dbReference type="GO" id="GO:0016567">
    <property type="term" value="P:protein ubiquitination"/>
    <property type="evidence" value="ECO:0007669"/>
    <property type="project" value="UniProtKB-UniRule"/>
</dbReference>
<evidence type="ECO:0000256" key="2">
    <source>
        <dbReference type="ARBA" id="ARBA00004906"/>
    </source>
</evidence>
<organism evidence="7 8">
    <name type="scientific">Littorina saxatilis</name>
    <dbReference type="NCBI Taxonomy" id="31220"/>
    <lineage>
        <taxon>Eukaryota</taxon>
        <taxon>Metazoa</taxon>
        <taxon>Spiralia</taxon>
        <taxon>Lophotrochozoa</taxon>
        <taxon>Mollusca</taxon>
        <taxon>Gastropoda</taxon>
        <taxon>Caenogastropoda</taxon>
        <taxon>Littorinimorpha</taxon>
        <taxon>Littorinoidea</taxon>
        <taxon>Littorinidae</taxon>
        <taxon>Littorina</taxon>
    </lineage>
</organism>
<feature type="domain" description="Deltex C-terminal" evidence="6">
    <location>
        <begin position="6"/>
        <end position="121"/>
    </location>
</feature>
<dbReference type="AlphaFoldDB" id="A0AAN9C2G1"/>
<keyword evidence="5" id="KW-0862">Zinc</keyword>
<name>A0AAN9C2G1_9CAEN</name>
<keyword evidence="5" id="KW-0863">Zinc-finger</keyword>
<dbReference type="Gene3D" id="3.30.390.130">
    <property type="match status" value="1"/>
</dbReference>
<dbReference type="GO" id="GO:0007219">
    <property type="term" value="P:Notch signaling pathway"/>
    <property type="evidence" value="ECO:0007669"/>
    <property type="project" value="InterPro"/>
</dbReference>
<comment type="caution">
    <text evidence="7">The sequence shown here is derived from an EMBL/GenBank/DDBJ whole genome shotgun (WGS) entry which is preliminary data.</text>
</comment>
<evidence type="ECO:0000313" key="7">
    <source>
        <dbReference type="EMBL" id="KAK7116273.1"/>
    </source>
</evidence>
<dbReference type="GO" id="GO:0008270">
    <property type="term" value="F:zinc ion binding"/>
    <property type="evidence" value="ECO:0007669"/>
    <property type="project" value="UniProtKB-KW"/>
</dbReference>
<sequence length="124" mass="13807">MTHTVSRVISLPGYEGCGTIVIQYYIPSGFQEPCHPCPGRMYGSSQRTAYLPNNKEGNEVLKMLRKAFDYRLVFTIGDSVTTGCTGVITWNDDIHHKTSAYGYPDPDYLKRVKEELAAKGITAP</sequence>
<dbReference type="EC" id="2.3.2.27" evidence="5"/>
<comment type="catalytic activity">
    <reaction evidence="1 5">
        <text>S-ubiquitinyl-[E2 ubiquitin-conjugating enzyme]-L-cysteine + [acceptor protein]-L-lysine = [E2 ubiquitin-conjugating enzyme]-L-cysteine + N(6)-ubiquitinyl-[acceptor protein]-L-lysine.</text>
        <dbReference type="EC" id="2.3.2.27"/>
    </reaction>
</comment>
<keyword evidence="8" id="KW-1185">Reference proteome</keyword>
<evidence type="ECO:0000256" key="1">
    <source>
        <dbReference type="ARBA" id="ARBA00000900"/>
    </source>
</evidence>
<gene>
    <name evidence="7" type="ORF">V1264_001985</name>
</gene>
<accession>A0AAN9C2G1</accession>
<protein>
    <recommendedName>
        <fullName evidence="5">E3 ubiquitin-protein ligase</fullName>
        <ecNumber evidence="5">2.3.2.27</ecNumber>
    </recommendedName>
</protein>